<dbReference type="Pfam" id="PF13477">
    <property type="entry name" value="Glyco_trans_4_2"/>
    <property type="match status" value="1"/>
</dbReference>
<sequence>MKKILQVCAIDVSVDTLLGPLIQALMNEQYTVHVACTDTGHFKKLQDQGFHMIEVPIDRKISPLSNIKSIIKLYALMKKEQYDIVHVHTPVAAALGRMAAKMAGVKQIVYTAHGFYFHDGMPRVQYRFFYELERFLAKHFTDYLLLQSKEDYELCLEKSFKETSRICHIGNGVDVYSRFHPNKVAAAKEKLRQELGIADDDIVICFIGRLVREKGIFELIESFRLLKEKHQQTKLLVIGDLSLSERDQTSYKELQKLMKDEKVIATGFRKDIPELLSISDIFVLPSYREGLPRSILEAMSMGKPIIATNIRGCREEVVDGENGFLVEKEDHFQLSEKLELLIKNEKIREQLGINSRRMAEKEFNEENVIKKQLQIFHHLLNLQLEGKRGEDD</sequence>
<evidence type="ECO:0000313" key="5">
    <source>
        <dbReference type="Proteomes" id="UP001595752"/>
    </source>
</evidence>
<dbReference type="PANTHER" id="PTHR45947">
    <property type="entry name" value="SULFOQUINOVOSYL TRANSFERASE SQD2"/>
    <property type="match status" value="1"/>
</dbReference>
<dbReference type="InterPro" id="IPR028098">
    <property type="entry name" value="Glyco_trans_4-like_N"/>
</dbReference>
<dbReference type="InterPro" id="IPR001296">
    <property type="entry name" value="Glyco_trans_1"/>
</dbReference>
<name>A0ABV8B1V9_9BACI</name>
<evidence type="ECO:0000313" key="4">
    <source>
        <dbReference type="EMBL" id="MFC3883539.1"/>
    </source>
</evidence>
<evidence type="ECO:0000256" key="1">
    <source>
        <dbReference type="ARBA" id="ARBA00009481"/>
    </source>
</evidence>
<gene>
    <name evidence="4" type="ORF">ACFOU2_08470</name>
</gene>
<dbReference type="PANTHER" id="PTHR45947:SF3">
    <property type="entry name" value="SULFOQUINOVOSYL TRANSFERASE SQD2"/>
    <property type="match status" value="1"/>
</dbReference>
<evidence type="ECO:0000259" key="3">
    <source>
        <dbReference type="Pfam" id="PF13477"/>
    </source>
</evidence>
<accession>A0ABV8B1V9</accession>
<dbReference type="Pfam" id="PF00534">
    <property type="entry name" value="Glycos_transf_1"/>
    <property type="match status" value="1"/>
</dbReference>
<feature type="domain" description="Glycosyltransferase subfamily 4-like N-terminal" evidence="3">
    <location>
        <begin position="16"/>
        <end position="147"/>
    </location>
</feature>
<dbReference type="EMBL" id="JBHRZT010000032">
    <property type="protein sequence ID" value="MFC3883539.1"/>
    <property type="molecule type" value="Genomic_DNA"/>
</dbReference>
<comment type="similarity">
    <text evidence="1">Belongs to the glycosyltransferase group 1 family. Glycosyltransferase 4 subfamily.</text>
</comment>
<comment type="caution">
    <text evidence="4">The sequence shown here is derived from an EMBL/GenBank/DDBJ whole genome shotgun (WGS) entry which is preliminary data.</text>
</comment>
<reference evidence="5" key="1">
    <citation type="journal article" date="2019" name="Int. J. Syst. Evol. Microbiol.">
        <title>The Global Catalogue of Microorganisms (GCM) 10K type strain sequencing project: providing services to taxonomists for standard genome sequencing and annotation.</title>
        <authorList>
            <consortium name="The Broad Institute Genomics Platform"/>
            <consortium name="The Broad Institute Genome Sequencing Center for Infectious Disease"/>
            <person name="Wu L."/>
            <person name="Ma J."/>
        </authorList>
    </citation>
    <scope>NUCLEOTIDE SEQUENCE [LARGE SCALE GENOMIC DNA]</scope>
    <source>
        <strain evidence="5">CCUG 61889</strain>
    </source>
</reference>
<dbReference type="SUPFAM" id="SSF53756">
    <property type="entry name" value="UDP-Glycosyltransferase/glycogen phosphorylase"/>
    <property type="match status" value="1"/>
</dbReference>
<dbReference type="Proteomes" id="UP001595752">
    <property type="component" value="Unassembled WGS sequence"/>
</dbReference>
<dbReference type="CDD" id="cd03808">
    <property type="entry name" value="GT4_CapM-like"/>
    <property type="match status" value="1"/>
</dbReference>
<dbReference type="Gene3D" id="3.40.50.2000">
    <property type="entry name" value="Glycogen Phosphorylase B"/>
    <property type="match status" value="2"/>
</dbReference>
<keyword evidence="5" id="KW-1185">Reference proteome</keyword>
<evidence type="ECO:0000259" key="2">
    <source>
        <dbReference type="Pfam" id="PF00534"/>
    </source>
</evidence>
<feature type="domain" description="Glycosyl transferase family 1" evidence="2">
    <location>
        <begin position="188"/>
        <end position="357"/>
    </location>
</feature>
<protein>
    <submittedName>
        <fullName evidence="4">Glycosyltransferase family 4 protein</fullName>
    </submittedName>
</protein>
<dbReference type="RefSeq" id="WP_377914105.1">
    <property type="nucleotide sequence ID" value="NZ_JBHRZT010000032.1"/>
</dbReference>
<proteinExistence type="inferred from homology"/>
<dbReference type="InterPro" id="IPR050194">
    <property type="entry name" value="Glycosyltransferase_grp1"/>
</dbReference>
<organism evidence="4 5">
    <name type="scientific">Bacillus songklensis</name>
    <dbReference type="NCBI Taxonomy" id="1069116"/>
    <lineage>
        <taxon>Bacteria</taxon>
        <taxon>Bacillati</taxon>
        <taxon>Bacillota</taxon>
        <taxon>Bacilli</taxon>
        <taxon>Bacillales</taxon>
        <taxon>Bacillaceae</taxon>
        <taxon>Bacillus</taxon>
    </lineage>
</organism>